<evidence type="ECO:0000256" key="1">
    <source>
        <dbReference type="ARBA" id="ARBA00022729"/>
    </source>
</evidence>
<accession>A0A2D3WA05</accession>
<name>A0A2D3WA05_9BACT</name>
<evidence type="ECO:0000256" key="2">
    <source>
        <dbReference type="SAM" id="SignalP"/>
    </source>
</evidence>
<dbReference type="EMBL" id="DLUG01000021">
    <property type="protein sequence ID" value="DAB37238.1"/>
    <property type="molecule type" value="Genomic_DNA"/>
</dbReference>
<dbReference type="RefSeq" id="WP_039675554.1">
    <property type="nucleotide sequence ID" value="NZ_AP014724.1"/>
</dbReference>
<dbReference type="Gene3D" id="3.30.1450.10">
    <property type="match status" value="1"/>
</dbReference>
<reference evidence="3 4" key="1">
    <citation type="journal article" date="2017" name="Front. Microbiol.">
        <title>Comparative Genomic Analysis of the Class Epsilonproteobacteria and Proposed Reclassification to Epsilonbacteraeota (phyl. nov.).</title>
        <authorList>
            <person name="Waite D.W."/>
            <person name="Vanwonterghem I."/>
            <person name="Rinke C."/>
            <person name="Parks D.H."/>
            <person name="Zhang Y."/>
            <person name="Takai K."/>
            <person name="Sievert S.M."/>
            <person name="Simon J."/>
            <person name="Campbell B.J."/>
            <person name="Hanson T.E."/>
            <person name="Woyke T."/>
            <person name="Klotz M.G."/>
            <person name="Hugenholtz P."/>
        </authorList>
    </citation>
    <scope>NUCLEOTIDE SEQUENCE [LARGE SCALE GENOMIC DNA]</scope>
    <source>
        <strain evidence="3">UBA11420</strain>
    </source>
</reference>
<dbReference type="AlphaFoldDB" id="A0A2D3WA05"/>
<feature type="chain" id="PRO_5013730007" evidence="2">
    <location>
        <begin position="20"/>
        <end position="82"/>
    </location>
</feature>
<dbReference type="PROSITE" id="PS51257">
    <property type="entry name" value="PROKAR_LIPOPROTEIN"/>
    <property type="match status" value="1"/>
</dbReference>
<dbReference type="STRING" id="366522.GCA_001548055_00055"/>
<comment type="caution">
    <text evidence="3">The sequence shown here is derived from an EMBL/GenBank/DDBJ whole genome shotgun (WGS) entry which is preliminary data.</text>
</comment>
<gene>
    <name evidence="3" type="ORF">CFH80_00665</name>
</gene>
<keyword evidence="1 2" id="KW-0732">Signal</keyword>
<evidence type="ECO:0000313" key="3">
    <source>
        <dbReference type="EMBL" id="DAB37238.1"/>
    </source>
</evidence>
<dbReference type="Proteomes" id="UP000231638">
    <property type="component" value="Unassembled WGS sequence"/>
</dbReference>
<protein>
    <submittedName>
        <fullName evidence="3">DUF3862 domain-containing protein</fullName>
    </submittedName>
</protein>
<evidence type="ECO:0000313" key="4">
    <source>
        <dbReference type="Proteomes" id="UP000231638"/>
    </source>
</evidence>
<sequence length="82" mass="9279">MRWISLALLLLFLSGCSNLTKEKYDKIEIGMSYAQVIDILGKATECNTLAGMSDCTWGDEKRYVKVKFITDKVMLMHAQGIE</sequence>
<dbReference type="InterPro" id="IPR037873">
    <property type="entry name" value="BamE-like"/>
</dbReference>
<organism evidence="3 4">
    <name type="scientific">Sulfurospirillum cavolei</name>
    <dbReference type="NCBI Taxonomy" id="366522"/>
    <lineage>
        <taxon>Bacteria</taxon>
        <taxon>Pseudomonadati</taxon>
        <taxon>Campylobacterota</taxon>
        <taxon>Epsilonproteobacteria</taxon>
        <taxon>Campylobacterales</taxon>
        <taxon>Sulfurospirillaceae</taxon>
        <taxon>Sulfurospirillum</taxon>
    </lineage>
</organism>
<proteinExistence type="predicted"/>
<feature type="signal peptide" evidence="2">
    <location>
        <begin position="1"/>
        <end position="19"/>
    </location>
</feature>